<dbReference type="EMBL" id="EQ999546">
    <property type="protein sequence ID" value="EEZ30105.1"/>
    <property type="molecule type" value="Genomic_DNA"/>
</dbReference>
<dbReference type="HOGENOM" id="CLU_2767792_0_0_5"/>
<accession>A0A0E1WZ62</accession>
<dbReference type="AlphaFoldDB" id="A0A0E1WZ62"/>
<reference evidence="1" key="1">
    <citation type="submission" date="2009-01" db="EMBL/GenBank/DDBJ databases">
        <title>The Genome Sequence of Brucella pinnipedialis M292/94/1.</title>
        <authorList>
            <consortium name="The Broad Institute Genome Sequencing Platform"/>
            <person name="Ward D."/>
            <person name="Young S.K."/>
            <person name="Kodira C.D."/>
            <person name="Zeng Q."/>
            <person name="Koehrsen M."/>
            <person name="Alvarado L."/>
            <person name="Berlin A."/>
            <person name="Borenstein D."/>
            <person name="Chen Z."/>
            <person name="Engels R."/>
            <person name="Freedman E."/>
            <person name="Gellesch M."/>
            <person name="Goldberg J."/>
            <person name="Griggs A."/>
            <person name="Gujja S."/>
            <person name="Heiman D."/>
            <person name="Hepburn T."/>
            <person name="Howarth C."/>
            <person name="Jen D."/>
            <person name="Larson L."/>
            <person name="Lewis B."/>
            <person name="Mehta T."/>
            <person name="Park D."/>
            <person name="Pearson M."/>
            <person name="Roberts A."/>
            <person name="Saif S."/>
            <person name="Shea T."/>
            <person name="Shenoy N."/>
            <person name="Sisk P."/>
            <person name="Stolte C."/>
            <person name="Sykes S."/>
            <person name="Walk T."/>
            <person name="White J."/>
            <person name="Yandava C."/>
            <person name="Whatmore A.M."/>
            <person name="Perrett L.L."/>
            <person name="O'Callaghan D."/>
            <person name="Nusbaum C."/>
            <person name="Galagan J."/>
            <person name="Birren B."/>
        </authorList>
    </citation>
    <scope>NUCLEOTIDE SEQUENCE [LARGE SCALE GENOMIC DNA]</scope>
    <source>
        <strain evidence="1">M292/94/1</strain>
    </source>
</reference>
<protein>
    <submittedName>
        <fullName evidence="1">Uncharacterized protein</fullName>
    </submittedName>
</protein>
<dbReference type="RefSeq" id="WP_002965163.1">
    <property type="nucleotide sequence ID" value="NZ_EQ999546.1"/>
</dbReference>
<evidence type="ECO:0000313" key="1">
    <source>
        <dbReference type="EMBL" id="EEZ30105.1"/>
    </source>
</evidence>
<organism evidence="1">
    <name type="scientific">Brucella pinnipedialis M292/94/1</name>
    <dbReference type="NCBI Taxonomy" id="520462"/>
    <lineage>
        <taxon>Bacteria</taxon>
        <taxon>Pseudomonadati</taxon>
        <taxon>Pseudomonadota</taxon>
        <taxon>Alphaproteobacteria</taxon>
        <taxon>Hyphomicrobiales</taxon>
        <taxon>Brucellaceae</taxon>
        <taxon>Brucella/Ochrobactrum group</taxon>
        <taxon>Brucella</taxon>
    </lineage>
</organism>
<dbReference type="Proteomes" id="UP000004659">
    <property type="component" value="Unassembled WGS sequence"/>
</dbReference>
<name>A0A0E1WZ62_9HYPH</name>
<dbReference type="GeneID" id="93014956"/>
<proteinExistence type="predicted"/>
<sequence length="69" mass="7560">MVSALCVFLPAPAENGWRIHSRNGVWLSCTVAALDSGAGNCLKYFENTGVRPFSGWRGRVAEKRETCQS</sequence>
<gene>
    <name evidence="1" type="ORF">BALG_00224</name>
</gene>